<evidence type="ECO:0000256" key="1">
    <source>
        <dbReference type="SAM" id="MobiDB-lite"/>
    </source>
</evidence>
<protein>
    <recommendedName>
        <fullName evidence="6">MADF domain-containing protein</fullName>
    </recommendedName>
</protein>
<evidence type="ECO:0000259" key="3">
    <source>
        <dbReference type="PROSITE" id="PS51029"/>
    </source>
</evidence>
<dbReference type="Pfam" id="PF10545">
    <property type="entry name" value="MADF_DNA_bdg"/>
    <property type="match status" value="1"/>
</dbReference>
<dbReference type="EMBL" id="VTPC01090978">
    <property type="protein sequence ID" value="KAF2880367.1"/>
    <property type="molecule type" value="Genomic_DNA"/>
</dbReference>
<feature type="domain" description="ARID" evidence="2">
    <location>
        <begin position="1"/>
        <end position="71"/>
    </location>
</feature>
<dbReference type="InterPro" id="IPR006578">
    <property type="entry name" value="MADF-dom"/>
</dbReference>
<dbReference type="PANTHER" id="PTHR12243:SF67">
    <property type="entry name" value="COREPRESSOR OF PANGOLIN, ISOFORM A-RELATED"/>
    <property type="match status" value="1"/>
</dbReference>
<accession>A0A8K0C7Q3</accession>
<gene>
    <name evidence="4" type="ORF">ILUMI_25814</name>
</gene>
<dbReference type="GO" id="GO:0006357">
    <property type="term" value="P:regulation of transcription by RNA polymerase II"/>
    <property type="evidence" value="ECO:0007669"/>
    <property type="project" value="TreeGrafter"/>
</dbReference>
<dbReference type="GO" id="GO:0005634">
    <property type="term" value="C:nucleus"/>
    <property type="evidence" value="ECO:0007669"/>
    <property type="project" value="TreeGrafter"/>
</dbReference>
<feature type="domain" description="MADF" evidence="3">
    <location>
        <begin position="5"/>
        <end position="95"/>
    </location>
</feature>
<name>A0A8K0C7Q3_IGNLU</name>
<evidence type="ECO:0000259" key="2">
    <source>
        <dbReference type="PROSITE" id="PS51011"/>
    </source>
</evidence>
<proteinExistence type="predicted"/>
<dbReference type="Proteomes" id="UP000801492">
    <property type="component" value="Unassembled WGS sequence"/>
</dbReference>
<keyword evidence="5" id="KW-1185">Reference proteome</keyword>
<organism evidence="4 5">
    <name type="scientific">Ignelater luminosus</name>
    <name type="common">Cucubano</name>
    <name type="synonym">Pyrophorus luminosus</name>
    <dbReference type="NCBI Taxonomy" id="2038154"/>
    <lineage>
        <taxon>Eukaryota</taxon>
        <taxon>Metazoa</taxon>
        <taxon>Ecdysozoa</taxon>
        <taxon>Arthropoda</taxon>
        <taxon>Hexapoda</taxon>
        <taxon>Insecta</taxon>
        <taxon>Pterygota</taxon>
        <taxon>Neoptera</taxon>
        <taxon>Endopterygota</taxon>
        <taxon>Coleoptera</taxon>
        <taxon>Polyphaga</taxon>
        <taxon>Elateriformia</taxon>
        <taxon>Elateroidea</taxon>
        <taxon>Elateridae</taxon>
        <taxon>Agrypninae</taxon>
        <taxon>Pyrophorini</taxon>
        <taxon>Ignelater</taxon>
    </lineage>
</organism>
<dbReference type="GO" id="GO:0005667">
    <property type="term" value="C:transcription regulator complex"/>
    <property type="evidence" value="ECO:0007669"/>
    <property type="project" value="TreeGrafter"/>
</dbReference>
<dbReference type="SMART" id="SM00595">
    <property type="entry name" value="MADF"/>
    <property type="match status" value="1"/>
</dbReference>
<dbReference type="PROSITE" id="PS51011">
    <property type="entry name" value="ARID"/>
    <property type="match status" value="1"/>
</dbReference>
<dbReference type="OrthoDB" id="6603924at2759"/>
<evidence type="ECO:0000313" key="5">
    <source>
        <dbReference type="Proteomes" id="UP000801492"/>
    </source>
</evidence>
<feature type="compositionally biased region" description="Polar residues" evidence="1">
    <location>
        <begin position="243"/>
        <end position="264"/>
    </location>
</feature>
<comment type="caution">
    <text evidence="4">The sequence shown here is derived from an EMBL/GenBank/DDBJ whole genome shotgun (WGS) entry which is preliminary data.</text>
</comment>
<dbReference type="AlphaFoldDB" id="A0A8K0C7Q3"/>
<reference evidence="4" key="1">
    <citation type="submission" date="2019-08" db="EMBL/GenBank/DDBJ databases">
        <title>The genome of the North American firefly Photinus pyralis.</title>
        <authorList>
            <consortium name="Photinus pyralis genome working group"/>
            <person name="Fallon T.R."/>
            <person name="Sander Lower S.E."/>
            <person name="Weng J.-K."/>
        </authorList>
    </citation>
    <scope>NUCLEOTIDE SEQUENCE</scope>
    <source>
        <strain evidence="4">TRF0915ILg1</strain>
        <tissue evidence="4">Whole body</tissue>
    </source>
</reference>
<feature type="region of interest" description="Disordered" evidence="1">
    <location>
        <begin position="238"/>
        <end position="264"/>
    </location>
</feature>
<evidence type="ECO:0008006" key="6">
    <source>
        <dbReference type="Google" id="ProtNLM"/>
    </source>
</evidence>
<dbReference type="GO" id="GO:0003677">
    <property type="term" value="F:DNA binding"/>
    <property type="evidence" value="ECO:0007669"/>
    <property type="project" value="InterPro"/>
</dbReference>
<sequence length="264" mass="31355">MDEERLISLVQSNDILYNPYHKGYNNTVKKEHLWKTISNELRQPVTACKSKWYNLRDQYRRIVRHRHSYNEESTEKKRKIWKFEEEMSFLLPFLREKRTSILDLDNTAQIEEDENSTNSQTKSNVLYTTSEDLKKRLHNTPTSSDDLKTFKRIKQNELHDKRSTDEDLSSFLMKYFLEQNSNSIRTRHPIDNFFASLAETVKTFSPLYQNIAKSKLFNIVSELEREFLTKSSTERFQTEQEKITMTSETVGLPSTSSFQTEAHQ</sequence>
<dbReference type="PANTHER" id="PTHR12243">
    <property type="entry name" value="MADF DOMAIN TRANSCRIPTION FACTOR"/>
    <property type="match status" value="1"/>
</dbReference>
<dbReference type="InterPro" id="IPR039353">
    <property type="entry name" value="TF_Adf1"/>
</dbReference>
<dbReference type="PROSITE" id="PS51029">
    <property type="entry name" value="MADF"/>
    <property type="match status" value="1"/>
</dbReference>
<evidence type="ECO:0000313" key="4">
    <source>
        <dbReference type="EMBL" id="KAF2880367.1"/>
    </source>
</evidence>
<dbReference type="InterPro" id="IPR001606">
    <property type="entry name" value="ARID_dom"/>
</dbReference>